<dbReference type="InterPro" id="IPR020846">
    <property type="entry name" value="MFS_dom"/>
</dbReference>
<dbReference type="InterPro" id="IPR036259">
    <property type="entry name" value="MFS_trans_sf"/>
</dbReference>
<dbReference type="AlphaFoldDB" id="A0A1J1I0M6"/>
<feature type="transmembrane region" description="Helical" evidence="7">
    <location>
        <begin position="44"/>
        <end position="63"/>
    </location>
</feature>
<evidence type="ECO:0000256" key="6">
    <source>
        <dbReference type="ARBA" id="ARBA00023180"/>
    </source>
</evidence>
<keyword evidence="5 7" id="KW-0472">Membrane</keyword>
<evidence type="ECO:0000256" key="1">
    <source>
        <dbReference type="ARBA" id="ARBA00004651"/>
    </source>
</evidence>
<comment type="subcellular location">
    <subcellularLocation>
        <location evidence="1">Cell membrane</location>
        <topology evidence="1">Multi-pass membrane protein</topology>
    </subcellularLocation>
</comment>
<dbReference type="Proteomes" id="UP000183832">
    <property type="component" value="Unassembled WGS sequence"/>
</dbReference>
<keyword evidence="3 7" id="KW-0812">Transmembrane</keyword>
<feature type="transmembrane region" description="Helical" evidence="7">
    <location>
        <begin position="403"/>
        <end position="422"/>
    </location>
</feature>
<evidence type="ECO:0000256" key="7">
    <source>
        <dbReference type="SAM" id="Phobius"/>
    </source>
</evidence>
<dbReference type="PANTHER" id="PTHR11662">
    <property type="entry name" value="SOLUTE CARRIER FAMILY 17"/>
    <property type="match status" value="1"/>
</dbReference>
<dbReference type="CDD" id="cd17318">
    <property type="entry name" value="MFS_SLC17"/>
    <property type="match status" value="1"/>
</dbReference>
<protein>
    <submittedName>
        <fullName evidence="9">CLUMA_CG005927, isoform A</fullName>
    </submittedName>
</protein>
<keyword evidence="6" id="KW-0325">Glycoprotein</keyword>
<feature type="transmembrane region" description="Helical" evidence="7">
    <location>
        <begin position="235"/>
        <end position="256"/>
    </location>
</feature>
<dbReference type="GO" id="GO:0005886">
    <property type="term" value="C:plasma membrane"/>
    <property type="evidence" value="ECO:0007669"/>
    <property type="project" value="UniProtKB-SubCell"/>
</dbReference>
<dbReference type="PANTHER" id="PTHR11662:SF399">
    <property type="entry name" value="FI19708P1-RELATED"/>
    <property type="match status" value="1"/>
</dbReference>
<feature type="transmembrane region" description="Helical" evidence="7">
    <location>
        <begin position="202"/>
        <end position="223"/>
    </location>
</feature>
<dbReference type="STRING" id="568069.A0A1J1I0M6"/>
<feature type="transmembrane region" description="Helical" evidence="7">
    <location>
        <begin position="167"/>
        <end position="190"/>
    </location>
</feature>
<evidence type="ECO:0000259" key="8">
    <source>
        <dbReference type="PROSITE" id="PS50850"/>
    </source>
</evidence>
<feature type="transmembrane region" description="Helical" evidence="7">
    <location>
        <begin position="378"/>
        <end position="397"/>
    </location>
</feature>
<dbReference type="EMBL" id="CVRI01000026">
    <property type="protein sequence ID" value="CRK92382.1"/>
    <property type="molecule type" value="Genomic_DNA"/>
</dbReference>
<feature type="domain" description="Major facilitator superfamily (MFS) profile" evidence="8">
    <location>
        <begin position="44"/>
        <end position="496"/>
    </location>
</feature>
<dbReference type="GO" id="GO:0022857">
    <property type="term" value="F:transmembrane transporter activity"/>
    <property type="evidence" value="ECO:0007669"/>
    <property type="project" value="InterPro"/>
</dbReference>
<dbReference type="InterPro" id="IPR050382">
    <property type="entry name" value="MFS_Na/Anion_cotransporter"/>
</dbReference>
<evidence type="ECO:0000256" key="2">
    <source>
        <dbReference type="ARBA" id="ARBA00022475"/>
    </source>
</evidence>
<sequence>MPQRFNIDPYDEEDDLNSTANQPLIQDEDHDQIPDGKFPKARQVFAIVGFCGFAIVYAMRVNLSISVVSMVNHTAINVDTNQSITDVCPIPTPTNTSTPTRDGEFLWDEYSQGIVLGSFFYGYVLTQIPGGRLAETLGGKLVYGVGVFITALFTLLTPIAARKNLPALVLVRIFEGIGEGVTFPSMHAMLARWVPKTERSRFAAVVYNGANFGTIISIPLTGYLCSIDFMGGWPLSFYIFGLLGIFWCFFWWWYVFDTPESHPRISQEERLYIEKSLRNHDDELDTARNNDPVPWRAIATSAPMWALLITTCGQSWVFYTQLTELPSYMSNVLHFNIQQNAILSSLPYLTSWIFGIFCSIYADWLVENEYITQKNSLKLWNSVASIVPSIGLIGISWAGCDRIWVMIMLIGLGAFSGANYAAAQMNHLFLAPRYAGTLYGITNGAGNLCGFLAPYFIGSMINGKEKLETWSRVFYIAALINILCNFVFIAFGDAEEQSWSKRRSRDE</sequence>
<dbReference type="InterPro" id="IPR011701">
    <property type="entry name" value="MFS"/>
</dbReference>
<name>A0A1J1I0M6_9DIPT</name>
<organism evidence="9 10">
    <name type="scientific">Clunio marinus</name>
    <dbReference type="NCBI Taxonomy" id="568069"/>
    <lineage>
        <taxon>Eukaryota</taxon>
        <taxon>Metazoa</taxon>
        <taxon>Ecdysozoa</taxon>
        <taxon>Arthropoda</taxon>
        <taxon>Hexapoda</taxon>
        <taxon>Insecta</taxon>
        <taxon>Pterygota</taxon>
        <taxon>Neoptera</taxon>
        <taxon>Endopterygota</taxon>
        <taxon>Diptera</taxon>
        <taxon>Nematocera</taxon>
        <taxon>Chironomoidea</taxon>
        <taxon>Chironomidae</taxon>
        <taxon>Clunio</taxon>
    </lineage>
</organism>
<evidence type="ECO:0000256" key="5">
    <source>
        <dbReference type="ARBA" id="ARBA00023136"/>
    </source>
</evidence>
<dbReference type="Pfam" id="PF07690">
    <property type="entry name" value="MFS_1"/>
    <property type="match status" value="1"/>
</dbReference>
<dbReference type="FunFam" id="1.20.1250.20:FF:000445">
    <property type="entry name" value="putative inorganic phosphate cotransporter"/>
    <property type="match status" value="1"/>
</dbReference>
<feature type="transmembrane region" description="Helical" evidence="7">
    <location>
        <begin position="141"/>
        <end position="161"/>
    </location>
</feature>
<dbReference type="SUPFAM" id="SSF103473">
    <property type="entry name" value="MFS general substrate transporter"/>
    <property type="match status" value="1"/>
</dbReference>
<evidence type="ECO:0000256" key="4">
    <source>
        <dbReference type="ARBA" id="ARBA00022989"/>
    </source>
</evidence>
<reference evidence="9 10" key="1">
    <citation type="submission" date="2015-04" db="EMBL/GenBank/DDBJ databases">
        <authorList>
            <person name="Syromyatnikov M.Y."/>
            <person name="Popov V.N."/>
        </authorList>
    </citation>
    <scope>NUCLEOTIDE SEQUENCE [LARGE SCALE GENOMIC DNA]</scope>
</reference>
<dbReference type="FunFam" id="1.20.1250.20:FF:000067">
    <property type="entry name" value="sialin isoform X2"/>
    <property type="match status" value="1"/>
</dbReference>
<accession>A0A1J1I0M6</accession>
<feature type="transmembrane region" description="Helical" evidence="7">
    <location>
        <begin position="342"/>
        <end position="366"/>
    </location>
</feature>
<evidence type="ECO:0000313" key="10">
    <source>
        <dbReference type="Proteomes" id="UP000183832"/>
    </source>
</evidence>
<evidence type="ECO:0000313" key="9">
    <source>
        <dbReference type="EMBL" id="CRK92382.1"/>
    </source>
</evidence>
<evidence type="ECO:0000256" key="3">
    <source>
        <dbReference type="ARBA" id="ARBA00022692"/>
    </source>
</evidence>
<keyword evidence="2" id="KW-1003">Cell membrane</keyword>
<gene>
    <name evidence="9" type="ORF">CLUMA_CG005927</name>
</gene>
<dbReference type="Gene3D" id="1.20.1250.20">
    <property type="entry name" value="MFS general substrate transporter like domains"/>
    <property type="match status" value="2"/>
</dbReference>
<keyword evidence="10" id="KW-1185">Reference proteome</keyword>
<dbReference type="OrthoDB" id="2985014at2759"/>
<feature type="transmembrane region" description="Helical" evidence="7">
    <location>
        <begin position="473"/>
        <end position="494"/>
    </location>
</feature>
<dbReference type="GO" id="GO:0006820">
    <property type="term" value="P:monoatomic anion transport"/>
    <property type="evidence" value="ECO:0007669"/>
    <property type="project" value="TreeGrafter"/>
</dbReference>
<keyword evidence="4 7" id="KW-1133">Transmembrane helix</keyword>
<dbReference type="PROSITE" id="PS50850">
    <property type="entry name" value="MFS"/>
    <property type="match status" value="1"/>
</dbReference>
<feature type="transmembrane region" description="Helical" evidence="7">
    <location>
        <begin position="304"/>
        <end position="322"/>
    </location>
</feature>
<feature type="transmembrane region" description="Helical" evidence="7">
    <location>
        <begin position="434"/>
        <end position="453"/>
    </location>
</feature>
<proteinExistence type="predicted"/>